<feature type="domain" description="4Fe-4S ferredoxin-type" evidence="7">
    <location>
        <begin position="5"/>
        <end position="35"/>
    </location>
</feature>
<dbReference type="SUPFAM" id="SSF46548">
    <property type="entry name" value="alpha-helical ferredoxin"/>
    <property type="match status" value="1"/>
</dbReference>
<evidence type="ECO:0000256" key="5">
    <source>
        <dbReference type="ARBA" id="ARBA00023014"/>
    </source>
</evidence>
<dbReference type="InterPro" id="IPR004017">
    <property type="entry name" value="Cys_rich_dom"/>
</dbReference>
<keyword evidence="4 6" id="KW-0408">Iron</keyword>
<comment type="function">
    <text evidence="6">Component of a complex that catalyzes the oxidation of glycolate to glyoxylate.</text>
</comment>
<dbReference type="Pfam" id="PF02754">
    <property type="entry name" value="CCG"/>
    <property type="match status" value="2"/>
</dbReference>
<comment type="catalytic activity">
    <reaction evidence="6">
        <text>glycolate + A = glyoxylate + AH2</text>
        <dbReference type="Rhea" id="RHEA:21264"/>
        <dbReference type="ChEBI" id="CHEBI:13193"/>
        <dbReference type="ChEBI" id="CHEBI:17499"/>
        <dbReference type="ChEBI" id="CHEBI:29805"/>
        <dbReference type="ChEBI" id="CHEBI:36655"/>
        <dbReference type="EC" id="1.1.99.14"/>
    </reaction>
</comment>
<dbReference type="InterPro" id="IPR009051">
    <property type="entry name" value="Helical_ferredxn"/>
</dbReference>
<keyword evidence="5 6" id="KW-0411">Iron-sulfur</keyword>
<dbReference type="PROSITE" id="PS51379">
    <property type="entry name" value="4FE4S_FER_2"/>
    <property type="match status" value="2"/>
</dbReference>
<evidence type="ECO:0000256" key="6">
    <source>
        <dbReference type="PIRNR" id="PIRNR000139"/>
    </source>
</evidence>
<accession>A0A519BIJ2</accession>
<dbReference type="GO" id="GO:0046872">
    <property type="term" value="F:metal ion binding"/>
    <property type="evidence" value="ECO:0007669"/>
    <property type="project" value="UniProtKB-UniRule"/>
</dbReference>
<reference evidence="8 9" key="1">
    <citation type="journal article" date="2019" name="ISME J.">
        <title>Insights into ecological role of a new deltaproteobacterial order Candidatus Acidulodesulfobacterales by metagenomics and metatranscriptomics.</title>
        <authorList>
            <person name="Tan S."/>
            <person name="Liu J."/>
            <person name="Fang Y."/>
            <person name="Hedlund B.P."/>
            <person name="Lian Z.H."/>
            <person name="Huang L.Y."/>
            <person name="Li J.T."/>
            <person name="Huang L.N."/>
            <person name="Li W.J."/>
            <person name="Jiang H.C."/>
            <person name="Dong H.L."/>
            <person name="Shu W.S."/>
        </authorList>
    </citation>
    <scope>NUCLEOTIDE SEQUENCE [LARGE SCALE GENOMIC DNA]</scope>
    <source>
        <strain evidence="8">AP2</strain>
    </source>
</reference>
<gene>
    <name evidence="8" type="ORF">EVJ46_02245</name>
</gene>
<evidence type="ECO:0000259" key="7">
    <source>
        <dbReference type="PROSITE" id="PS51379"/>
    </source>
</evidence>
<dbReference type="PANTHER" id="PTHR32479:SF20">
    <property type="entry name" value="GLYCOLATE OXIDASE IRON-SULFUR SUBUNIT"/>
    <property type="match status" value="1"/>
</dbReference>
<dbReference type="InterPro" id="IPR017896">
    <property type="entry name" value="4Fe4S_Fe-S-bd"/>
</dbReference>
<dbReference type="GO" id="GO:0019154">
    <property type="term" value="F:glycolate dehydrogenase activity"/>
    <property type="evidence" value="ECO:0007669"/>
    <property type="project" value="UniProtKB-EC"/>
</dbReference>
<keyword evidence="3" id="KW-0677">Repeat</keyword>
<dbReference type="GO" id="GO:0051539">
    <property type="term" value="F:4 iron, 4 sulfur cluster binding"/>
    <property type="evidence" value="ECO:0007669"/>
    <property type="project" value="UniProtKB-UniRule"/>
</dbReference>
<sequence length="455" mass="51020">MENILNTSLKSFENCVKCGKCLSVCPSYNATFNEFFSPRGRIRLIASEVKDELPLRISKFEQSMSTCLLCGRCADICPNGVKTGPLVIEEKNKFNKIKNEKFSIDSFALNALKTNNRLMLSSGLRLSNIFKFKNLNIPKPSGRPFILHKDLRFTAEKNFLDSGDMAKENNIADKNLKSVHINAEHNANNVIKDITVGYFSGCVFNSIYPEISTSTVSALNKNNISVFVPFSQSCCGLPHISSGDTASFKELALNNALSFKEKKLEYIITSCASCSFSINKLYPLYFSAEEKNKTKEKERTEVLNFSKKLVDIWEFFSILKKKGINIKQGALSKELDAVFHIPCHLKNSANFIPVSKNENLIGEAGSIIDNISGLNLKPLKYNYCCGNGGMFNMRHYNMSKDITKRKFGEINDASPEVILTSCSGCMLSLKDQKNIENSKNEIPVRHLIELYDKSI</sequence>
<evidence type="ECO:0000313" key="9">
    <source>
        <dbReference type="Proteomes" id="UP000316562"/>
    </source>
</evidence>
<dbReference type="Gene3D" id="1.10.1060.10">
    <property type="entry name" value="Alpha-helical ferredoxin"/>
    <property type="match status" value="1"/>
</dbReference>
<keyword evidence="6" id="KW-0249">Electron transport</keyword>
<evidence type="ECO:0000256" key="2">
    <source>
        <dbReference type="ARBA" id="ARBA00022723"/>
    </source>
</evidence>
<dbReference type="InterPro" id="IPR012257">
    <property type="entry name" value="Glc_ox_4Fe-4S"/>
</dbReference>
<evidence type="ECO:0000256" key="1">
    <source>
        <dbReference type="ARBA" id="ARBA00022485"/>
    </source>
</evidence>
<dbReference type="PROSITE" id="PS00198">
    <property type="entry name" value="4FE4S_FER_1"/>
    <property type="match status" value="2"/>
</dbReference>
<keyword evidence="1 6" id="KW-0004">4Fe-4S</keyword>
<feature type="domain" description="4Fe-4S ferredoxin-type" evidence="7">
    <location>
        <begin position="58"/>
        <end position="87"/>
    </location>
</feature>
<dbReference type="PANTHER" id="PTHR32479">
    <property type="entry name" value="GLYCOLATE OXIDASE IRON-SULFUR SUBUNIT"/>
    <property type="match status" value="1"/>
</dbReference>
<proteinExistence type="predicted"/>
<organism evidence="8 9">
    <name type="scientific">Acididesulfobacter guangdongensis</name>
    <dbReference type="NCBI Taxonomy" id="2597225"/>
    <lineage>
        <taxon>Bacteria</taxon>
        <taxon>Deltaproteobacteria</taxon>
        <taxon>Candidatus Acidulodesulfobacterales</taxon>
        <taxon>Candidatus Acididesulfobacter</taxon>
    </lineage>
</organism>
<protein>
    <recommendedName>
        <fullName evidence="6">Glycolate oxidase iron-sulfur subunit</fullName>
        <ecNumber evidence="6">1.1.99.14</ecNumber>
    </recommendedName>
</protein>
<dbReference type="Pfam" id="PF13183">
    <property type="entry name" value="Fer4_8"/>
    <property type="match status" value="1"/>
</dbReference>
<evidence type="ECO:0000256" key="3">
    <source>
        <dbReference type="ARBA" id="ARBA00022737"/>
    </source>
</evidence>
<keyword evidence="2 6" id="KW-0479">Metal-binding</keyword>
<comment type="cofactor">
    <cofactor evidence="6">
        <name>[4Fe-4S] cluster</name>
        <dbReference type="ChEBI" id="CHEBI:49883"/>
    </cofactor>
    <text evidence="6">Binds 2 [4Fe-4S] clusters.</text>
</comment>
<comment type="caution">
    <text evidence="8">The sequence shown here is derived from an EMBL/GenBank/DDBJ whole genome shotgun (WGS) entry which is preliminary data.</text>
</comment>
<dbReference type="InterPro" id="IPR017900">
    <property type="entry name" value="4Fe4S_Fe_S_CS"/>
</dbReference>
<dbReference type="PIRSF" id="PIRSF000139">
    <property type="entry name" value="Glc_ox_4Fe-4S"/>
    <property type="match status" value="1"/>
</dbReference>
<keyword evidence="6" id="KW-0813">Transport</keyword>
<dbReference type="EC" id="1.1.99.14" evidence="6"/>
<comment type="catalytic activity">
    <reaction evidence="6">
        <text>(R)-lactate + A = pyruvate + AH2</text>
        <dbReference type="Rhea" id="RHEA:15089"/>
        <dbReference type="ChEBI" id="CHEBI:13193"/>
        <dbReference type="ChEBI" id="CHEBI:15361"/>
        <dbReference type="ChEBI" id="CHEBI:16004"/>
        <dbReference type="ChEBI" id="CHEBI:17499"/>
    </reaction>
</comment>
<dbReference type="AlphaFoldDB" id="A0A519BIJ2"/>
<dbReference type="Proteomes" id="UP000316562">
    <property type="component" value="Unassembled WGS sequence"/>
</dbReference>
<name>A0A519BIJ2_ACIG2</name>
<evidence type="ECO:0000313" key="8">
    <source>
        <dbReference type="EMBL" id="RZD17074.1"/>
    </source>
</evidence>
<evidence type="ECO:0000256" key="4">
    <source>
        <dbReference type="ARBA" id="ARBA00023004"/>
    </source>
</evidence>
<dbReference type="EMBL" id="SGBC01000001">
    <property type="protein sequence ID" value="RZD17074.1"/>
    <property type="molecule type" value="Genomic_DNA"/>
</dbReference>